<reference evidence="1 2" key="1">
    <citation type="journal article" date="2019" name="Emerg. Microbes Infect.">
        <title>Comprehensive subspecies identification of 175 nontuberculous mycobacteria species based on 7547 genomic profiles.</title>
        <authorList>
            <person name="Matsumoto Y."/>
            <person name="Kinjo T."/>
            <person name="Motooka D."/>
            <person name="Nabeya D."/>
            <person name="Jung N."/>
            <person name="Uechi K."/>
            <person name="Horii T."/>
            <person name="Iida T."/>
            <person name="Fujita J."/>
            <person name="Nakamura S."/>
        </authorList>
    </citation>
    <scope>NUCLEOTIDE SEQUENCE [LARGE SCALE GENOMIC DNA]</scope>
    <source>
        <strain evidence="1 2">JCM 13574</strain>
    </source>
</reference>
<organism evidence="1 2">
    <name type="scientific">Mycolicibacterium madagascariense</name>
    <dbReference type="NCBI Taxonomy" id="212765"/>
    <lineage>
        <taxon>Bacteria</taxon>
        <taxon>Bacillati</taxon>
        <taxon>Actinomycetota</taxon>
        <taxon>Actinomycetes</taxon>
        <taxon>Mycobacteriales</taxon>
        <taxon>Mycobacteriaceae</taxon>
        <taxon>Mycolicibacterium</taxon>
    </lineage>
</organism>
<dbReference type="KEGG" id="mmag:MMAD_02460"/>
<dbReference type="EMBL" id="AP022610">
    <property type="protein sequence ID" value="BBZ25951.1"/>
    <property type="molecule type" value="Genomic_DNA"/>
</dbReference>
<accession>A0A7I7XBF5</accession>
<gene>
    <name evidence="1" type="ORF">MMAD_02460</name>
</gene>
<proteinExistence type="predicted"/>
<protein>
    <submittedName>
        <fullName evidence="1">Uncharacterized protein</fullName>
    </submittedName>
</protein>
<evidence type="ECO:0000313" key="2">
    <source>
        <dbReference type="Proteomes" id="UP000466517"/>
    </source>
</evidence>
<dbReference type="Proteomes" id="UP000466517">
    <property type="component" value="Chromosome"/>
</dbReference>
<name>A0A7I7XBF5_9MYCO</name>
<dbReference type="AlphaFoldDB" id="A0A7I7XBF5"/>
<dbReference type="RefSeq" id="WP_163731370.1">
    <property type="nucleotide sequence ID" value="NZ_AP022610.1"/>
</dbReference>
<evidence type="ECO:0000313" key="1">
    <source>
        <dbReference type="EMBL" id="BBZ25951.1"/>
    </source>
</evidence>
<keyword evidence="2" id="KW-1185">Reference proteome</keyword>
<sequence>MHTDSDLHDLLEARTMLEHARRQRRRDAVSAAQRRLCAAAAAASDAGVTWMQIGEVLGMARGNAYQQYRRRPHHVEACCDTA</sequence>